<sequence>MMFDVEVPVLVVGGGGCGLAASVFLSDVGVRHLVVERRESTSVLPRAHYLNQRTMEVFRQHGVADDVYGISCPLPNMSEIAWRTSLGGDGPADGRELHRMEAFGGGGTAGPYAAHSTGPSTNLPQHRLEPLLRRHAERRAPGSLLFHHQMEEFTQDEHGVVARVTDRSTGEVGTVRARYLLGADGGRGVGDALGIRMDGAGGAFTIISVHFSADLSRWWSDPVLMTHIFGLDGEVSVLVASGPDWGAASQEWALHFRVPPGTAAGGLDADTITGRVRELLKLPADLGVRIHHVSEYRPEAVVARSFRSGRVFLAGDAAHRQPPAAGGGLNTAIQDVHNLAWKLGAVLEGRAGDALLDSYEAERLPVARRNVGWAMGCLLNYGSLFAALGMAHGKPEATEASIRELLADTPMGETRRSVVREVFGTQRIEYQAHDIELGHHYASGAVVADGTPPPPRDPWGAVHHPTTRPGHRLPHVWLRDGDARHSTHDLVPGDGGFLLLTGPLGEGWAAAAKKAAADHGVAITVVPVGGEPGAAGHRDTEGAWTGVRGVDDDGAVLVRPDQHVAWRSVRGSRRADHELGEVLDTVLGRSGAANGGC</sequence>
<dbReference type="Gene3D" id="3.30.9.10">
    <property type="entry name" value="D-Amino Acid Oxidase, subunit A, domain 2"/>
    <property type="match status" value="1"/>
</dbReference>
<dbReference type="GO" id="GO:0071949">
    <property type="term" value="F:FAD binding"/>
    <property type="evidence" value="ECO:0007669"/>
    <property type="project" value="InterPro"/>
</dbReference>
<reference evidence="5" key="1">
    <citation type="submission" date="2015-04" db="EMBL/GenBank/DDBJ databases">
        <title>Activation and comparative analysis of cryptic xiamycin gene cluster from strict marine-derived Streptomyces sp. fxj 7.388.</title>
        <authorList>
            <person name="Yue C."/>
            <person name="Liu N."/>
            <person name="Lv Y."/>
            <person name="Liu M."/>
            <person name="Huang Y."/>
        </authorList>
    </citation>
    <scope>NUCLEOTIDE SEQUENCE</scope>
    <source>
        <strain evidence="5">FXJ8.012</strain>
    </source>
</reference>
<dbReference type="InterPro" id="IPR002938">
    <property type="entry name" value="FAD-bd"/>
</dbReference>
<dbReference type="Gene3D" id="3.50.50.60">
    <property type="entry name" value="FAD/NAD(P)-binding domain"/>
    <property type="match status" value="1"/>
</dbReference>
<accession>A0A0P0HXR3</accession>
<proteinExistence type="predicted"/>
<evidence type="ECO:0000256" key="2">
    <source>
        <dbReference type="ARBA" id="ARBA00022630"/>
    </source>
</evidence>
<evidence type="ECO:0000256" key="3">
    <source>
        <dbReference type="ARBA" id="ARBA00022827"/>
    </source>
</evidence>
<dbReference type="PRINTS" id="PR00420">
    <property type="entry name" value="RNGMNOXGNASE"/>
</dbReference>
<dbReference type="PANTHER" id="PTHR43004">
    <property type="entry name" value="TRK SYSTEM POTASSIUM UPTAKE PROTEIN"/>
    <property type="match status" value="1"/>
</dbReference>
<dbReference type="InterPro" id="IPR050641">
    <property type="entry name" value="RIFMO-like"/>
</dbReference>
<evidence type="ECO:0000256" key="1">
    <source>
        <dbReference type="ARBA" id="ARBA00001974"/>
    </source>
</evidence>
<keyword evidence="3" id="KW-0274">FAD</keyword>
<dbReference type="Pfam" id="PF01494">
    <property type="entry name" value="FAD_binding_3"/>
    <property type="match status" value="1"/>
</dbReference>
<dbReference type="PANTHER" id="PTHR43004:SF19">
    <property type="entry name" value="BINDING MONOOXYGENASE, PUTATIVE (JCVI)-RELATED"/>
    <property type="match status" value="1"/>
</dbReference>
<dbReference type="SMR" id="A0A0P0HXR3"/>
<dbReference type="Pfam" id="PF21274">
    <property type="entry name" value="Rng_hyd_C"/>
    <property type="match status" value="1"/>
</dbReference>
<name>A0A0P0HXR3_9ACTN</name>
<keyword evidence="2" id="KW-0285">Flavoprotein</keyword>
<protein>
    <submittedName>
        <fullName evidence="5">Putative aromatic ring hydroxylase</fullName>
    </submittedName>
</protein>
<dbReference type="GO" id="GO:0016709">
    <property type="term" value="F:oxidoreductase activity, acting on paired donors, with incorporation or reduction of molecular oxygen, NAD(P)H as one donor, and incorporation of one atom of oxygen"/>
    <property type="evidence" value="ECO:0007669"/>
    <property type="project" value="UniProtKB-ARBA"/>
</dbReference>
<dbReference type="EMBL" id="KR230087">
    <property type="protein sequence ID" value="ALK02254.1"/>
    <property type="molecule type" value="Genomic_DNA"/>
</dbReference>
<organism evidence="5">
    <name type="scientific">Streptomyces sp. FXJ8.012</name>
    <dbReference type="NCBI Taxonomy" id="937198"/>
    <lineage>
        <taxon>Bacteria</taxon>
        <taxon>Bacillati</taxon>
        <taxon>Actinomycetota</taxon>
        <taxon>Actinomycetes</taxon>
        <taxon>Kitasatosporales</taxon>
        <taxon>Streptomycetaceae</taxon>
        <taxon>Streptomyces</taxon>
    </lineage>
</organism>
<dbReference type="Gene3D" id="3.40.30.120">
    <property type="match status" value="1"/>
</dbReference>
<dbReference type="InterPro" id="IPR036188">
    <property type="entry name" value="FAD/NAD-bd_sf"/>
</dbReference>
<comment type="cofactor">
    <cofactor evidence="1">
        <name>FAD</name>
        <dbReference type="ChEBI" id="CHEBI:57692"/>
    </cofactor>
</comment>
<evidence type="ECO:0000313" key="5">
    <source>
        <dbReference type="EMBL" id="ALK02254.1"/>
    </source>
</evidence>
<dbReference type="AlphaFoldDB" id="A0A0P0HXR3"/>
<evidence type="ECO:0000259" key="4">
    <source>
        <dbReference type="Pfam" id="PF01494"/>
    </source>
</evidence>
<dbReference type="SUPFAM" id="SSF51905">
    <property type="entry name" value="FAD/NAD(P)-binding domain"/>
    <property type="match status" value="1"/>
</dbReference>
<feature type="domain" description="FAD-binding" evidence="4">
    <location>
        <begin position="6"/>
        <end position="373"/>
    </location>
</feature>